<evidence type="ECO:0000313" key="4">
    <source>
        <dbReference type="Proteomes" id="UP000198281"/>
    </source>
</evidence>
<dbReference type="Pfam" id="PF00582">
    <property type="entry name" value="Usp"/>
    <property type="match status" value="1"/>
</dbReference>
<evidence type="ECO:0000259" key="2">
    <source>
        <dbReference type="Pfam" id="PF00582"/>
    </source>
</evidence>
<protein>
    <submittedName>
        <fullName evidence="3">Nucleotide-binding universal stress protein, UspA family</fullName>
    </submittedName>
</protein>
<dbReference type="PANTHER" id="PTHR46268:SF15">
    <property type="entry name" value="UNIVERSAL STRESS PROTEIN HP_0031"/>
    <property type="match status" value="1"/>
</dbReference>
<dbReference type="EMBL" id="FZOS01000048">
    <property type="protein sequence ID" value="SNT14482.1"/>
    <property type="molecule type" value="Genomic_DNA"/>
</dbReference>
<name>A0A239K9W6_9SPHN</name>
<evidence type="ECO:0000313" key="3">
    <source>
        <dbReference type="EMBL" id="SNT14482.1"/>
    </source>
</evidence>
<proteinExistence type="inferred from homology"/>
<dbReference type="InterPro" id="IPR006016">
    <property type="entry name" value="UspA"/>
</dbReference>
<sequence length="273" mass="29196">MAIKDVLAVVDTGDKDEQFLRDALGFAEFHKASLSVVILSALPSADYAFTIVRPYAFLQDYTEAVEAKQERIGALARSTNVEIRTISDQPSVIFVKTAVYARYADVVLIGPADSYDHPPIRRETAESILFSSGRPVLILPGGYKARAIEHLAIGWNATREATHALRDATTFASPGASIDILVLDAKPTLKGHGSEPGADIARHLARHGFVSRVVPVRGGDEADGDALVTAARRSGAAMLALGAYGHSRLREMILGGVTRDLISGASLPLLFAH</sequence>
<dbReference type="SUPFAM" id="SSF52402">
    <property type="entry name" value="Adenine nucleotide alpha hydrolases-like"/>
    <property type="match status" value="2"/>
</dbReference>
<comment type="similarity">
    <text evidence="1">Belongs to the universal stress protein A family.</text>
</comment>
<organism evidence="3 4">
    <name type="scientific">Edaphosphingomonas laterariae</name>
    <dbReference type="NCBI Taxonomy" id="861865"/>
    <lineage>
        <taxon>Bacteria</taxon>
        <taxon>Pseudomonadati</taxon>
        <taxon>Pseudomonadota</taxon>
        <taxon>Alphaproteobacteria</taxon>
        <taxon>Sphingomonadales</taxon>
        <taxon>Rhizorhabdaceae</taxon>
        <taxon>Edaphosphingomonas</taxon>
    </lineage>
</organism>
<keyword evidence="4" id="KW-1185">Reference proteome</keyword>
<dbReference type="AlphaFoldDB" id="A0A239K9W6"/>
<dbReference type="Proteomes" id="UP000198281">
    <property type="component" value="Unassembled WGS sequence"/>
</dbReference>
<dbReference type="PANTHER" id="PTHR46268">
    <property type="entry name" value="STRESS RESPONSE PROTEIN NHAX"/>
    <property type="match status" value="1"/>
</dbReference>
<dbReference type="RefSeq" id="WP_089221275.1">
    <property type="nucleotide sequence ID" value="NZ_FZOS01000048.1"/>
</dbReference>
<evidence type="ECO:0000256" key="1">
    <source>
        <dbReference type="ARBA" id="ARBA00008791"/>
    </source>
</evidence>
<dbReference type="Gene3D" id="3.40.50.12370">
    <property type="match status" value="1"/>
</dbReference>
<accession>A0A239K9W6</accession>
<gene>
    <name evidence="3" type="ORF">SAMN06295912_14812</name>
</gene>
<reference evidence="4" key="1">
    <citation type="submission" date="2017-06" db="EMBL/GenBank/DDBJ databases">
        <authorList>
            <person name="Varghese N."/>
            <person name="Submissions S."/>
        </authorList>
    </citation>
    <scope>NUCLEOTIDE SEQUENCE [LARGE SCALE GENOMIC DNA]</scope>
    <source>
        <strain evidence="4">LNB2</strain>
    </source>
</reference>
<dbReference type="CDD" id="cd00293">
    <property type="entry name" value="USP-like"/>
    <property type="match status" value="1"/>
</dbReference>
<dbReference type="OrthoDB" id="9804721at2"/>
<feature type="domain" description="UspA" evidence="2">
    <location>
        <begin position="175"/>
        <end position="271"/>
    </location>
</feature>